<protein>
    <recommendedName>
        <fullName evidence="3">HEPN AbiU2-like domain-containing protein</fullName>
    </recommendedName>
</protein>
<dbReference type="KEGG" id="trb:HB776_08470"/>
<dbReference type="RefSeq" id="WP_184516823.1">
    <property type="nucleotide sequence ID" value="NZ_CP050292.1"/>
</dbReference>
<organism evidence="1 2">
    <name type="scientific">Tardiphaga robiniae</name>
    <dbReference type="NCBI Taxonomy" id="943830"/>
    <lineage>
        <taxon>Bacteria</taxon>
        <taxon>Pseudomonadati</taxon>
        <taxon>Pseudomonadota</taxon>
        <taxon>Alphaproteobacteria</taxon>
        <taxon>Hyphomicrobiales</taxon>
        <taxon>Nitrobacteraceae</taxon>
        <taxon>Tardiphaga</taxon>
    </lineage>
</organism>
<evidence type="ECO:0000313" key="1">
    <source>
        <dbReference type="EMBL" id="QND71267.1"/>
    </source>
</evidence>
<reference evidence="2" key="1">
    <citation type="journal article" date="2020" name="Mol. Plant Microbe">
        <title>Rhizobial microsymbionts of the narrowly endemic Oxytropis species growing in Kamchatka are characterized by significant genetic diversity and possess a set of genes that are associated with T3SS and T6SS secretion systems and can affect the development of symbiosis.</title>
        <authorList>
            <person name="Safronova V."/>
            <person name="Guro P."/>
            <person name="Sazanova A."/>
            <person name="Kuznetsova I."/>
            <person name="Belimov A."/>
            <person name="Yakubov V."/>
            <person name="Chirak E."/>
            <person name="Afonin A."/>
            <person name="Gogolev Y."/>
            <person name="Andronov E."/>
            <person name="Tikhonovich I."/>
        </authorList>
    </citation>
    <scope>NUCLEOTIDE SEQUENCE [LARGE SCALE GENOMIC DNA]</scope>
    <source>
        <strain evidence="2">581</strain>
    </source>
</reference>
<evidence type="ECO:0000313" key="2">
    <source>
        <dbReference type="Proteomes" id="UP000515291"/>
    </source>
</evidence>
<accession>A0A7G6TWY5</accession>
<dbReference type="Proteomes" id="UP000515291">
    <property type="component" value="Chromosome"/>
</dbReference>
<name>A0A7G6TWY5_9BRAD</name>
<proteinExistence type="predicted"/>
<evidence type="ECO:0008006" key="3">
    <source>
        <dbReference type="Google" id="ProtNLM"/>
    </source>
</evidence>
<sequence>MSDQPSATELLGHHLDYEINQLNAALHMLGRVKVPADWKPQSDWQKLLNNSLMESFYLHARILFEFFEKKKGAKLYADTTFKSYSQSEIKRWVRPLNNQAAHLLEGRTNDDTKKLTDADRVEMANELSDKLERFKKALKPDYRGLVTASITKLLITSSGPQATNSPTAIK</sequence>
<dbReference type="EMBL" id="CP050292">
    <property type="protein sequence ID" value="QND71267.1"/>
    <property type="molecule type" value="Genomic_DNA"/>
</dbReference>
<gene>
    <name evidence="1" type="ORF">HB776_08470</name>
</gene>
<dbReference type="AlphaFoldDB" id="A0A7G6TWY5"/>